<keyword evidence="3 10" id="KW-0285">Flavoprotein</keyword>
<dbReference type="AlphaFoldDB" id="B4D033"/>
<keyword evidence="13" id="KW-0449">Lipoprotein</keyword>
<feature type="signal peptide" evidence="12">
    <location>
        <begin position="1"/>
        <end position="20"/>
    </location>
</feature>
<dbReference type="PIRSF" id="PIRSF006268">
    <property type="entry name" value="ApbE"/>
    <property type="match status" value="1"/>
</dbReference>
<dbReference type="PANTHER" id="PTHR30040">
    <property type="entry name" value="THIAMINE BIOSYNTHESIS LIPOPROTEIN APBE"/>
    <property type="match status" value="1"/>
</dbReference>
<dbReference type="PANTHER" id="PTHR30040:SF2">
    <property type="entry name" value="FAD:PROTEIN FMN TRANSFERASE"/>
    <property type="match status" value="1"/>
</dbReference>
<evidence type="ECO:0000313" key="13">
    <source>
        <dbReference type="EMBL" id="EDY20347.1"/>
    </source>
</evidence>
<evidence type="ECO:0000256" key="7">
    <source>
        <dbReference type="ARBA" id="ARBA00022842"/>
    </source>
</evidence>
<evidence type="ECO:0000256" key="6">
    <source>
        <dbReference type="ARBA" id="ARBA00022827"/>
    </source>
</evidence>
<keyword evidence="6 10" id="KW-0274">FAD</keyword>
<evidence type="ECO:0000313" key="14">
    <source>
        <dbReference type="Proteomes" id="UP000005824"/>
    </source>
</evidence>
<evidence type="ECO:0000256" key="5">
    <source>
        <dbReference type="ARBA" id="ARBA00022723"/>
    </source>
</evidence>
<dbReference type="FunCoup" id="B4D033">
    <property type="interactions" value="79"/>
</dbReference>
<dbReference type="Gene3D" id="3.10.520.10">
    <property type="entry name" value="ApbE-like domains"/>
    <property type="match status" value="1"/>
</dbReference>
<organism evidence="13 14">
    <name type="scientific">Chthoniobacter flavus Ellin428</name>
    <dbReference type="NCBI Taxonomy" id="497964"/>
    <lineage>
        <taxon>Bacteria</taxon>
        <taxon>Pseudomonadati</taxon>
        <taxon>Verrucomicrobiota</taxon>
        <taxon>Spartobacteria</taxon>
        <taxon>Chthoniobacterales</taxon>
        <taxon>Chthoniobacteraceae</taxon>
        <taxon>Chthoniobacter</taxon>
    </lineage>
</organism>
<keyword evidence="14" id="KW-1185">Reference proteome</keyword>
<evidence type="ECO:0000256" key="10">
    <source>
        <dbReference type="PIRNR" id="PIRNR006268"/>
    </source>
</evidence>
<dbReference type="InterPro" id="IPR003374">
    <property type="entry name" value="ApbE-like_sf"/>
</dbReference>
<evidence type="ECO:0000256" key="11">
    <source>
        <dbReference type="PIRSR" id="PIRSR006268-2"/>
    </source>
</evidence>
<sequence length="339" mass="36612" precursor="true">MRSILAALAALSLTVASSLADEALQKFVYEKAEMGLPFRISLYAKDETTAKAAAEAAYDRIAVLNSILSDYDSDSELSRLSQTSGQGKAVPVSNDLWNVLVKAQEFAARSDGAFDITVGPLVNLWRRARRNHQLPSPEMIAEMKARVGYKNLKLDPEHRTAELLVPEMRLDCGAIAKNYAVDEAQKVLKQRGITCALIGGSGDMTATDAPPGLPGWRIEVAPLDAPGAPPAQIIYLKNYSIATSGDMFQRVEIDGKRYSHIVNPHTGIGLTDHGLVTVVAPDCMTANSLTTSISVLGPERGLKMVEATPGAAAHVERMPGDKVELYESARWKDVPKAEK</sequence>
<feature type="binding site" evidence="11">
    <location>
        <position position="291"/>
    </location>
    <ligand>
        <name>Mg(2+)</name>
        <dbReference type="ChEBI" id="CHEBI:18420"/>
    </ligand>
</feature>
<gene>
    <name evidence="13" type="ORF">CfE428DRAFT_2271</name>
</gene>
<dbReference type="InParanoid" id="B4D033"/>
<evidence type="ECO:0000256" key="1">
    <source>
        <dbReference type="ARBA" id="ARBA00011955"/>
    </source>
</evidence>
<keyword evidence="4 10" id="KW-0808">Transferase</keyword>
<keyword evidence="7 10" id="KW-0460">Magnesium</keyword>
<evidence type="ECO:0000256" key="9">
    <source>
        <dbReference type="ARBA" id="ARBA00048540"/>
    </source>
</evidence>
<dbReference type="STRING" id="497964.CfE428DRAFT_2271"/>
<reference evidence="13 14" key="1">
    <citation type="journal article" date="2011" name="J. Bacteriol.">
        <title>Genome sequence of Chthoniobacter flavus Ellin428, an aerobic heterotrophic soil bacterium.</title>
        <authorList>
            <person name="Kant R."/>
            <person name="van Passel M.W."/>
            <person name="Palva A."/>
            <person name="Lucas S."/>
            <person name="Lapidus A."/>
            <person name="Glavina Del Rio T."/>
            <person name="Dalin E."/>
            <person name="Tice H."/>
            <person name="Bruce D."/>
            <person name="Goodwin L."/>
            <person name="Pitluck S."/>
            <person name="Larimer F.W."/>
            <person name="Land M.L."/>
            <person name="Hauser L."/>
            <person name="Sangwan P."/>
            <person name="de Vos W.M."/>
            <person name="Janssen P.H."/>
            <person name="Smidt H."/>
        </authorList>
    </citation>
    <scope>NUCLEOTIDE SEQUENCE [LARGE SCALE GENOMIC DNA]</scope>
    <source>
        <strain evidence="13 14">Ellin428</strain>
    </source>
</reference>
<feature type="chain" id="PRO_5039892370" description="FAD:protein FMN transferase" evidence="12">
    <location>
        <begin position="21"/>
        <end position="339"/>
    </location>
</feature>
<comment type="similarity">
    <text evidence="10">Belongs to the ApbE family.</text>
</comment>
<evidence type="ECO:0000256" key="3">
    <source>
        <dbReference type="ARBA" id="ARBA00022630"/>
    </source>
</evidence>
<dbReference type="InterPro" id="IPR024932">
    <property type="entry name" value="ApbE"/>
</dbReference>
<dbReference type="Pfam" id="PF02424">
    <property type="entry name" value="ApbE"/>
    <property type="match status" value="1"/>
</dbReference>
<dbReference type="Proteomes" id="UP000005824">
    <property type="component" value="Unassembled WGS sequence"/>
</dbReference>
<proteinExistence type="inferred from homology"/>
<evidence type="ECO:0000256" key="4">
    <source>
        <dbReference type="ARBA" id="ARBA00022679"/>
    </source>
</evidence>
<comment type="cofactor">
    <cofactor evidence="11">
        <name>Mg(2+)</name>
        <dbReference type="ChEBI" id="CHEBI:18420"/>
    </cofactor>
    <cofactor evidence="11">
        <name>Mn(2+)</name>
        <dbReference type="ChEBI" id="CHEBI:29035"/>
    </cofactor>
    <text evidence="11">Magnesium. Can also use manganese.</text>
</comment>
<name>B4D033_9BACT</name>
<evidence type="ECO:0000256" key="8">
    <source>
        <dbReference type="ARBA" id="ARBA00031306"/>
    </source>
</evidence>
<evidence type="ECO:0000256" key="12">
    <source>
        <dbReference type="SAM" id="SignalP"/>
    </source>
</evidence>
<keyword evidence="5 10" id="KW-0479">Metal-binding</keyword>
<dbReference type="EC" id="2.7.1.180" evidence="1 10"/>
<comment type="caution">
    <text evidence="13">The sequence shown here is derived from an EMBL/GenBank/DDBJ whole genome shotgun (WGS) entry which is preliminary data.</text>
</comment>
<comment type="catalytic activity">
    <reaction evidence="9 10">
        <text>L-threonyl-[protein] + FAD = FMN-L-threonyl-[protein] + AMP + H(+)</text>
        <dbReference type="Rhea" id="RHEA:36847"/>
        <dbReference type="Rhea" id="RHEA-COMP:11060"/>
        <dbReference type="Rhea" id="RHEA-COMP:11061"/>
        <dbReference type="ChEBI" id="CHEBI:15378"/>
        <dbReference type="ChEBI" id="CHEBI:30013"/>
        <dbReference type="ChEBI" id="CHEBI:57692"/>
        <dbReference type="ChEBI" id="CHEBI:74257"/>
        <dbReference type="ChEBI" id="CHEBI:456215"/>
        <dbReference type="EC" id="2.7.1.180"/>
    </reaction>
</comment>
<evidence type="ECO:0000256" key="2">
    <source>
        <dbReference type="ARBA" id="ARBA00016337"/>
    </source>
</evidence>
<accession>B4D033</accession>
<dbReference type="EMBL" id="ABVL01000005">
    <property type="protein sequence ID" value="EDY20347.1"/>
    <property type="molecule type" value="Genomic_DNA"/>
</dbReference>
<feature type="binding site" evidence="11">
    <location>
        <position position="174"/>
    </location>
    <ligand>
        <name>Mg(2+)</name>
        <dbReference type="ChEBI" id="CHEBI:18420"/>
    </ligand>
</feature>
<dbReference type="eggNOG" id="COG1477">
    <property type="taxonomic scope" value="Bacteria"/>
</dbReference>
<protein>
    <recommendedName>
        <fullName evidence="2 10">FAD:protein FMN transferase</fullName>
        <ecNumber evidence="1 10">2.7.1.180</ecNumber>
    </recommendedName>
    <alternativeName>
        <fullName evidence="8 10">Flavin transferase</fullName>
    </alternativeName>
</protein>
<dbReference type="GO" id="GO:0046872">
    <property type="term" value="F:metal ion binding"/>
    <property type="evidence" value="ECO:0007669"/>
    <property type="project" value="UniProtKB-UniRule"/>
</dbReference>
<dbReference type="RefSeq" id="WP_006979596.1">
    <property type="nucleotide sequence ID" value="NZ_ABVL01000005.1"/>
</dbReference>
<keyword evidence="12" id="KW-0732">Signal</keyword>
<dbReference type="SUPFAM" id="SSF143631">
    <property type="entry name" value="ApbE-like"/>
    <property type="match status" value="1"/>
</dbReference>
<dbReference type="GO" id="GO:0016740">
    <property type="term" value="F:transferase activity"/>
    <property type="evidence" value="ECO:0007669"/>
    <property type="project" value="UniProtKB-UniRule"/>
</dbReference>